<feature type="signal peptide" evidence="1">
    <location>
        <begin position="1"/>
        <end position="35"/>
    </location>
</feature>
<dbReference type="VEuPathDB" id="FungiDB:EMCG_02622"/>
<sequence length="166" mass="17923">MTFLSSTKTSRLVTTSFSFFLPFAISLSLFSPVSASSSNGRQSEVVRAVHQFPSHLENIAVRSNGNRLISYLAARPTADIIRRTVTHTFPNNHTVCGIQEIAEDVFAVINDILNLETIKPIGNFTVWHVEMMAHGATADDITHLPDAGFPDGLTVTVTSPATAAAP</sequence>
<proteinExistence type="predicted"/>
<dbReference type="AlphaFoldDB" id="A0A0G2J8X8"/>
<dbReference type="EMBL" id="LCZI01001015">
    <property type="protein sequence ID" value="KKZ63006.1"/>
    <property type="molecule type" value="Genomic_DNA"/>
</dbReference>
<name>A0A0G2J8X8_9EURO</name>
<protein>
    <submittedName>
        <fullName evidence="2">Uncharacterized protein</fullName>
    </submittedName>
</protein>
<gene>
    <name evidence="2" type="ORF">EMCG_02622</name>
</gene>
<dbReference type="Gene3D" id="2.120.10.30">
    <property type="entry name" value="TolB, C-terminal domain"/>
    <property type="match status" value="1"/>
</dbReference>
<keyword evidence="1" id="KW-0732">Signal</keyword>
<evidence type="ECO:0000256" key="1">
    <source>
        <dbReference type="SAM" id="SignalP"/>
    </source>
</evidence>
<evidence type="ECO:0000313" key="2">
    <source>
        <dbReference type="EMBL" id="KKZ63006.1"/>
    </source>
</evidence>
<dbReference type="PANTHER" id="PTHR42060:SF1">
    <property type="entry name" value="NHL REPEAT-CONTAINING PROTEIN"/>
    <property type="match status" value="1"/>
</dbReference>
<evidence type="ECO:0000313" key="3">
    <source>
        <dbReference type="Proteomes" id="UP000034164"/>
    </source>
</evidence>
<accession>A0A0G2J8X8</accession>
<organism evidence="2 3">
    <name type="scientific">[Emmonsia] crescens</name>
    <dbReference type="NCBI Taxonomy" id="73230"/>
    <lineage>
        <taxon>Eukaryota</taxon>
        <taxon>Fungi</taxon>
        <taxon>Dikarya</taxon>
        <taxon>Ascomycota</taxon>
        <taxon>Pezizomycotina</taxon>
        <taxon>Eurotiomycetes</taxon>
        <taxon>Eurotiomycetidae</taxon>
        <taxon>Onygenales</taxon>
        <taxon>Ajellomycetaceae</taxon>
        <taxon>Emergomyces</taxon>
    </lineage>
</organism>
<dbReference type="Proteomes" id="UP000034164">
    <property type="component" value="Unassembled WGS sequence"/>
</dbReference>
<dbReference type="PANTHER" id="PTHR42060">
    <property type="entry name" value="NHL REPEAT-CONTAINING PROTEIN-RELATED"/>
    <property type="match status" value="1"/>
</dbReference>
<dbReference type="InterPro" id="IPR052998">
    <property type="entry name" value="Hetero-Diels-Alderase-like"/>
</dbReference>
<comment type="caution">
    <text evidence="2">The sequence shown here is derived from an EMBL/GenBank/DDBJ whole genome shotgun (WGS) entry which is preliminary data.</text>
</comment>
<dbReference type="OrthoDB" id="9977941at2759"/>
<feature type="chain" id="PRO_5002546220" evidence="1">
    <location>
        <begin position="36"/>
        <end position="166"/>
    </location>
</feature>
<reference evidence="3" key="1">
    <citation type="journal article" date="2015" name="PLoS Genet.">
        <title>The dynamic genome and transcriptome of the human fungal pathogen Blastomyces and close relative Emmonsia.</title>
        <authorList>
            <person name="Munoz J.F."/>
            <person name="Gauthier G.M."/>
            <person name="Desjardins C.A."/>
            <person name="Gallo J.E."/>
            <person name="Holder J."/>
            <person name="Sullivan T.D."/>
            <person name="Marty A.J."/>
            <person name="Carmen J.C."/>
            <person name="Chen Z."/>
            <person name="Ding L."/>
            <person name="Gujja S."/>
            <person name="Magrini V."/>
            <person name="Misas E."/>
            <person name="Mitreva M."/>
            <person name="Priest M."/>
            <person name="Saif S."/>
            <person name="Whiston E.A."/>
            <person name="Young S."/>
            <person name="Zeng Q."/>
            <person name="Goldman W.E."/>
            <person name="Mardis E.R."/>
            <person name="Taylor J.W."/>
            <person name="McEwen J.G."/>
            <person name="Clay O.K."/>
            <person name="Klein B.S."/>
            <person name="Cuomo C.A."/>
        </authorList>
    </citation>
    <scope>NUCLEOTIDE SEQUENCE [LARGE SCALE GENOMIC DNA]</scope>
    <source>
        <strain evidence="3">UAMH 3008</strain>
    </source>
</reference>
<dbReference type="InterPro" id="IPR011042">
    <property type="entry name" value="6-blade_b-propeller_TolB-like"/>
</dbReference>